<protein>
    <submittedName>
        <fullName evidence="2">FR47-like protein</fullName>
    </submittedName>
</protein>
<accession>U2LH19</accession>
<evidence type="ECO:0000313" key="4">
    <source>
        <dbReference type="Proteomes" id="UP000016412"/>
    </source>
</evidence>
<gene>
    <name evidence="3" type="ORF">HMPREF0860_2584</name>
    <name evidence="2" type="ORF">HMPREF1325_2458</name>
</gene>
<name>U2LH19_TRESO</name>
<dbReference type="AlphaFoldDB" id="U2LH19"/>
<dbReference type="EMBL" id="AUZJ01000043">
    <property type="protein sequence ID" value="ERF60338.1"/>
    <property type="molecule type" value="Genomic_DNA"/>
</dbReference>
<dbReference type="STRING" id="1125725.HMPREF1325_2458"/>
<dbReference type="PATRIC" id="fig|1125725.3.peg.1630"/>
<dbReference type="PROSITE" id="PS51186">
    <property type="entry name" value="GNAT"/>
    <property type="match status" value="1"/>
</dbReference>
<keyword evidence="5" id="KW-1185">Reference proteome</keyword>
<dbReference type="InterPro" id="IPR016181">
    <property type="entry name" value="Acyl_CoA_acyltransferase"/>
</dbReference>
<organism evidence="2 4">
    <name type="scientific">Treponema socranskii subsp. socranskii VPI DR56BR1116 = ATCC 35536</name>
    <dbReference type="NCBI Taxonomy" id="1125725"/>
    <lineage>
        <taxon>Bacteria</taxon>
        <taxon>Pseudomonadati</taxon>
        <taxon>Spirochaetota</taxon>
        <taxon>Spirochaetia</taxon>
        <taxon>Spirochaetales</taxon>
        <taxon>Treponemataceae</taxon>
        <taxon>Treponema</taxon>
    </lineage>
</organism>
<evidence type="ECO:0000313" key="5">
    <source>
        <dbReference type="Proteomes" id="UP000016646"/>
    </source>
</evidence>
<dbReference type="Gene3D" id="3.40.630.30">
    <property type="match status" value="1"/>
</dbReference>
<dbReference type="InterPro" id="IPR013653">
    <property type="entry name" value="GCN5-like_dom"/>
</dbReference>
<dbReference type="Pfam" id="PF08445">
    <property type="entry name" value="FR47"/>
    <property type="match status" value="1"/>
</dbReference>
<dbReference type="InterPro" id="IPR000182">
    <property type="entry name" value="GNAT_dom"/>
</dbReference>
<dbReference type="SUPFAM" id="SSF55729">
    <property type="entry name" value="Acyl-CoA N-acyltransferases (Nat)"/>
    <property type="match status" value="1"/>
</dbReference>
<dbReference type="GO" id="GO:0016747">
    <property type="term" value="F:acyltransferase activity, transferring groups other than amino-acyl groups"/>
    <property type="evidence" value="ECO:0007669"/>
    <property type="project" value="InterPro"/>
</dbReference>
<dbReference type="RefSeq" id="WP_021330737.1">
    <property type="nucleotide sequence ID" value="NZ_AUZJ01000043.1"/>
</dbReference>
<evidence type="ECO:0000313" key="2">
    <source>
        <dbReference type="EMBL" id="ERF60338.1"/>
    </source>
</evidence>
<dbReference type="EMBL" id="AVQI01000031">
    <property type="protein sequence ID" value="ERK03773.1"/>
    <property type="molecule type" value="Genomic_DNA"/>
</dbReference>
<reference evidence="4 5" key="1">
    <citation type="submission" date="2013-08" db="EMBL/GenBank/DDBJ databases">
        <authorList>
            <person name="Durkin A.S."/>
            <person name="Haft D.R."/>
            <person name="McCorrison J."/>
            <person name="Torralba M."/>
            <person name="Gillis M."/>
            <person name="Haft D.H."/>
            <person name="Methe B."/>
            <person name="Sutton G."/>
            <person name="Nelson K.E."/>
        </authorList>
    </citation>
    <scope>NUCLEOTIDE SEQUENCE [LARGE SCALE GENOMIC DNA]</scope>
    <source>
        <strain evidence="3 5">ATCC 35536</strain>
        <strain evidence="2 4">VPI DR56BR1116</strain>
    </source>
</reference>
<dbReference type="Proteomes" id="UP000016412">
    <property type="component" value="Unassembled WGS sequence"/>
</dbReference>
<dbReference type="Proteomes" id="UP000016646">
    <property type="component" value="Unassembled WGS sequence"/>
</dbReference>
<dbReference type="OrthoDB" id="9796919at2"/>
<dbReference type="eggNOG" id="COG3393">
    <property type="taxonomic scope" value="Bacteria"/>
</dbReference>
<evidence type="ECO:0000313" key="3">
    <source>
        <dbReference type="EMBL" id="ERK03773.1"/>
    </source>
</evidence>
<dbReference type="CDD" id="cd04301">
    <property type="entry name" value="NAT_SF"/>
    <property type="match status" value="1"/>
</dbReference>
<sequence length="316" mass="34441">MRFVPVDEKKKAETLAFLAKYERFCVSLVEHIRLGGGDSFTVESDARETLGVISVKSRMLLCIPNAVSLQNAAAFCTSLKAFLSDKKISCVNGEADASHFIMKILAELGRMPLHVNEYALMTLSEAALKKIQAKDKRHAAVPEEPQMCGMRTECAAANPISENAAATGEKACCEKFKIVRCGIRDADALMPLQLAYEAEEVLPPCRTQNPAVTRKNLERILKTEYVVALQNARGEPAAKANTNAVGIRWAQIGGVYTAPDFRRKGCASLLVETLAEKIVASNRLPVLYARNGNEAAQKAYSALGFTKTGGFTIAYY</sequence>
<feature type="domain" description="N-acetyltransferase" evidence="1">
    <location>
        <begin position="181"/>
        <end position="316"/>
    </location>
</feature>
<proteinExistence type="predicted"/>
<evidence type="ECO:0000259" key="1">
    <source>
        <dbReference type="PROSITE" id="PS51186"/>
    </source>
</evidence>
<comment type="caution">
    <text evidence="2">The sequence shown here is derived from an EMBL/GenBank/DDBJ whole genome shotgun (WGS) entry which is preliminary data.</text>
</comment>